<dbReference type="EMBL" id="PIPS01000002">
    <property type="protein sequence ID" value="RUO43276.1"/>
    <property type="molecule type" value="Genomic_DNA"/>
</dbReference>
<organism evidence="2 3">
    <name type="scientific">Idiomarina aquatica</name>
    <dbReference type="NCBI Taxonomy" id="1327752"/>
    <lineage>
        <taxon>Bacteria</taxon>
        <taxon>Pseudomonadati</taxon>
        <taxon>Pseudomonadota</taxon>
        <taxon>Gammaproteobacteria</taxon>
        <taxon>Alteromonadales</taxon>
        <taxon>Idiomarinaceae</taxon>
        <taxon>Idiomarina</taxon>
    </lineage>
</organism>
<dbReference type="InterPro" id="IPR045494">
    <property type="entry name" value="DUF6436"/>
</dbReference>
<proteinExistence type="predicted"/>
<keyword evidence="3" id="KW-1185">Reference proteome</keyword>
<evidence type="ECO:0000313" key="3">
    <source>
        <dbReference type="Proteomes" id="UP000286680"/>
    </source>
</evidence>
<dbReference type="AlphaFoldDB" id="A0AA94EES2"/>
<protein>
    <submittedName>
        <fullName evidence="2">Thioredoxin</fullName>
    </submittedName>
</protein>
<dbReference type="Pfam" id="PF20029">
    <property type="entry name" value="DUF6436"/>
    <property type="match status" value="1"/>
</dbReference>
<dbReference type="Proteomes" id="UP000286680">
    <property type="component" value="Unassembled WGS sequence"/>
</dbReference>
<gene>
    <name evidence="2" type="ORF">CWE23_07950</name>
</gene>
<reference evidence="3" key="1">
    <citation type="journal article" date="2018" name="Front. Microbiol.">
        <title>Genome-Based Analysis Reveals the Taxonomy and Diversity of the Family Idiomarinaceae.</title>
        <authorList>
            <person name="Liu Y."/>
            <person name="Lai Q."/>
            <person name="Shao Z."/>
        </authorList>
    </citation>
    <scope>NUCLEOTIDE SEQUENCE [LARGE SCALE GENOMIC DNA]</scope>
    <source>
        <strain evidence="3">SN-14</strain>
    </source>
</reference>
<feature type="domain" description="DUF6436" evidence="1">
    <location>
        <begin position="49"/>
        <end position="167"/>
    </location>
</feature>
<accession>A0AA94EES2</accession>
<sequence>MILWFASVLVALFWLLDARLSWFDNQGRLQQQVSHGEVEERLKPLLERTVGDLSAVVVHVFSEDCPCNWRTRSHQQLIQRRVTERAGRNVELDIDQHEALKAYIPSTPAVIIFDDNEQLIYLGPYADGAFCNTESSFVEALLPQLSAGTAAPKGGWINTVAKGCYCAVAI</sequence>
<evidence type="ECO:0000259" key="1">
    <source>
        <dbReference type="Pfam" id="PF20029"/>
    </source>
</evidence>
<comment type="caution">
    <text evidence="2">The sequence shown here is derived from an EMBL/GenBank/DDBJ whole genome shotgun (WGS) entry which is preliminary data.</text>
</comment>
<name>A0AA94EES2_9GAMM</name>
<evidence type="ECO:0000313" key="2">
    <source>
        <dbReference type="EMBL" id="RUO43276.1"/>
    </source>
</evidence>